<feature type="compositionally biased region" description="Basic residues" evidence="1">
    <location>
        <begin position="187"/>
        <end position="202"/>
    </location>
</feature>
<protein>
    <submittedName>
        <fullName evidence="2">Uncharacterized protein</fullName>
    </submittedName>
</protein>
<feature type="region of interest" description="Disordered" evidence="1">
    <location>
        <begin position="143"/>
        <end position="206"/>
    </location>
</feature>
<dbReference type="Proteomes" id="UP000092730">
    <property type="component" value="Chromosome 5"/>
</dbReference>
<evidence type="ECO:0000313" key="2">
    <source>
        <dbReference type="EMBL" id="OCF24193.1"/>
    </source>
</evidence>
<dbReference type="VEuPathDB" id="FungiDB:I302_05652"/>
<dbReference type="EMBL" id="CP144545">
    <property type="protein sequence ID" value="WVW85047.1"/>
    <property type="molecule type" value="Genomic_DNA"/>
</dbReference>
<dbReference type="OrthoDB" id="2564338at2759"/>
<dbReference type="GeneID" id="30210051"/>
<organism evidence="2">
    <name type="scientific">Kwoniella bestiolae CBS 10118</name>
    <dbReference type="NCBI Taxonomy" id="1296100"/>
    <lineage>
        <taxon>Eukaryota</taxon>
        <taxon>Fungi</taxon>
        <taxon>Dikarya</taxon>
        <taxon>Basidiomycota</taxon>
        <taxon>Agaricomycotina</taxon>
        <taxon>Tremellomycetes</taxon>
        <taxon>Tremellales</taxon>
        <taxon>Cryptococcaceae</taxon>
        <taxon>Kwoniella</taxon>
    </lineage>
</organism>
<reference evidence="3" key="4">
    <citation type="submission" date="2024-02" db="EMBL/GenBank/DDBJ databases">
        <title>Comparative genomics of Cryptococcus and Kwoniella reveals pathogenesis evolution and contrasting modes of karyotype evolution via chromosome fusion or intercentromeric recombination.</title>
        <authorList>
            <person name="Coelho M.A."/>
            <person name="David-Palma M."/>
            <person name="Shea T."/>
            <person name="Bowers K."/>
            <person name="McGinley-Smith S."/>
            <person name="Mohammad A.W."/>
            <person name="Gnirke A."/>
            <person name="Yurkov A.M."/>
            <person name="Nowrousian M."/>
            <person name="Sun S."/>
            <person name="Cuomo C.A."/>
            <person name="Heitman J."/>
        </authorList>
    </citation>
    <scope>NUCLEOTIDE SEQUENCE</scope>
    <source>
        <strain evidence="3">CBS 10118</strain>
    </source>
</reference>
<feature type="region of interest" description="Disordered" evidence="1">
    <location>
        <begin position="238"/>
        <end position="277"/>
    </location>
</feature>
<evidence type="ECO:0000256" key="1">
    <source>
        <dbReference type="SAM" id="MobiDB-lite"/>
    </source>
</evidence>
<accession>A0A1B9FZK2</accession>
<reference evidence="2" key="3">
    <citation type="submission" date="2014-01" db="EMBL/GenBank/DDBJ databases">
        <title>Evolution of pathogenesis and genome organization in the Tremellales.</title>
        <authorList>
            <person name="Cuomo C."/>
            <person name="Litvintseva A."/>
            <person name="Heitman J."/>
            <person name="Chen Y."/>
            <person name="Sun S."/>
            <person name="Springer D."/>
            <person name="Dromer F."/>
            <person name="Young S."/>
            <person name="Zeng Q."/>
            <person name="Chapman S."/>
            <person name="Gujja S."/>
            <person name="Saif S."/>
            <person name="Birren B."/>
        </authorList>
    </citation>
    <scope>NUCLEOTIDE SEQUENCE</scope>
    <source>
        <strain evidence="2">CBS 10118</strain>
    </source>
</reference>
<evidence type="ECO:0000313" key="3">
    <source>
        <dbReference type="EMBL" id="WVW85047.1"/>
    </source>
</evidence>
<dbReference type="EMBL" id="KI894022">
    <property type="protein sequence ID" value="OCF24193.1"/>
    <property type="molecule type" value="Genomic_DNA"/>
</dbReference>
<feature type="compositionally biased region" description="Polar residues" evidence="1">
    <location>
        <begin position="143"/>
        <end position="165"/>
    </location>
</feature>
<gene>
    <name evidence="2" type="ORF">I302_05652</name>
    <name evidence="3" type="ORF">I302_107083</name>
</gene>
<dbReference type="AlphaFoldDB" id="A0A1B9FZK2"/>
<reference evidence="2" key="1">
    <citation type="submission" date="2013-07" db="EMBL/GenBank/DDBJ databases">
        <title>The Genome Sequence of Cryptococcus bestiolae CBS10118.</title>
        <authorList>
            <consortium name="The Broad Institute Genome Sequencing Platform"/>
            <person name="Cuomo C."/>
            <person name="Litvintseva A."/>
            <person name="Chen Y."/>
            <person name="Heitman J."/>
            <person name="Sun S."/>
            <person name="Springer D."/>
            <person name="Dromer F."/>
            <person name="Young S.K."/>
            <person name="Zeng Q."/>
            <person name="Gargeya S."/>
            <person name="Fitzgerald M."/>
            <person name="Abouelleil A."/>
            <person name="Alvarado L."/>
            <person name="Berlin A.M."/>
            <person name="Chapman S.B."/>
            <person name="Dewar J."/>
            <person name="Goldberg J."/>
            <person name="Griggs A."/>
            <person name="Gujja S."/>
            <person name="Hansen M."/>
            <person name="Howarth C."/>
            <person name="Imamovic A."/>
            <person name="Larimer J."/>
            <person name="McCowan C."/>
            <person name="Murphy C."/>
            <person name="Pearson M."/>
            <person name="Priest M."/>
            <person name="Roberts A."/>
            <person name="Saif S."/>
            <person name="Shea T."/>
            <person name="Sykes S."/>
            <person name="Wortman J."/>
            <person name="Nusbaum C."/>
            <person name="Birren B."/>
        </authorList>
    </citation>
    <scope>NUCLEOTIDE SEQUENCE [LARGE SCALE GENOMIC DNA]</scope>
    <source>
        <strain evidence="2">CBS 10118</strain>
    </source>
</reference>
<proteinExistence type="predicted"/>
<evidence type="ECO:0000313" key="4">
    <source>
        <dbReference type="Proteomes" id="UP000092730"/>
    </source>
</evidence>
<name>A0A1B9FZK2_9TREE</name>
<dbReference type="KEGG" id="kbi:30210051"/>
<reference evidence="3" key="2">
    <citation type="submission" date="2013-07" db="EMBL/GenBank/DDBJ databases">
        <authorList>
            <consortium name="The Broad Institute Genome Sequencing Platform"/>
            <person name="Cuomo C."/>
            <person name="Litvintseva A."/>
            <person name="Chen Y."/>
            <person name="Heitman J."/>
            <person name="Sun S."/>
            <person name="Springer D."/>
            <person name="Dromer F."/>
            <person name="Young S.K."/>
            <person name="Zeng Q."/>
            <person name="Gargeya S."/>
            <person name="Fitzgerald M."/>
            <person name="Abouelleil A."/>
            <person name="Alvarado L."/>
            <person name="Berlin A.M."/>
            <person name="Chapman S.B."/>
            <person name="Dewar J."/>
            <person name="Goldberg J."/>
            <person name="Griggs A."/>
            <person name="Gujja S."/>
            <person name="Hansen M."/>
            <person name="Howarth C."/>
            <person name="Imamovic A."/>
            <person name="Larimer J."/>
            <person name="McCowan C."/>
            <person name="Murphy C."/>
            <person name="Pearson M."/>
            <person name="Priest M."/>
            <person name="Roberts A."/>
            <person name="Saif S."/>
            <person name="Shea T."/>
            <person name="Sykes S."/>
            <person name="Wortman J."/>
            <person name="Nusbaum C."/>
            <person name="Birren B."/>
        </authorList>
    </citation>
    <scope>NUCLEOTIDE SEQUENCE</scope>
    <source>
        <strain evidence="3">CBS 10118</strain>
    </source>
</reference>
<dbReference type="RefSeq" id="XP_019045263.1">
    <property type="nucleotide sequence ID" value="XM_019192266.1"/>
</dbReference>
<sequence length="277" mass="30876">MPPRTLFSLSLSLPRLTFQPLALHQRIRPIMTFPHPTLEDPSTGSTKLIIKTFNRNIPSLPHLYTILRSIEHKLNLEIYDFSVLKDADSLSPLNTIFLTSLKPIHLESPVLMEIPLRRISGESNFLGGPSLGDIQAALNNLPQQSVSEPPSSDGRITNKNKSSTKGEGEETIQIKIEIQRNPLSAKSQRKPRNPNKRVRHPAAGREASEIVKQLKAFNGGFYGGFEGLAERFEHLIIEPKDQTQGQIRKGQGQEGEQSEEAAVDVQQVKEGLKSEKI</sequence>
<keyword evidence="4" id="KW-1185">Reference proteome</keyword>